<feature type="domain" description="Ferrous iron transporter FeoA-like" evidence="3">
    <location>
        <begin position="62"/>
        <end position="131"/>
    </location>
</feature>
<comment type="caution">
    <text evidence="4">The sequence shown here is derived from an EMBL/GenBank/DDBJ whole genome shotgun (WGS) entry which is preliminary data.</text>
</comment>
<gene>
    <name evidence="4" type="ORF">DQK91_19650</name>
</gene>
<reference evidence="4 5" key="1">
    <citation type="submission" date="2018-06" db="EMBL/GenBank/DDBJ databases">
        <title>Complete genome of Desulfovibrio marinus P48SEP.</title>
        <authorList>
            <person name="Crispim J.S."/>
            <person name="Vidigal P.M.P."/>
            <person name="Silva L.C.F."/>
            <person name="Araujo L.C."/>
            <person name="Laguardia C.N."/>
            <person name="Dias R.S."/>
            <person name="Sousa M.P."/>
            <person name="Paula S.O."/>
            <person name="Silva C."/>
        </authorList>
    </citation>
    <scope>NUCLEOTIDE SEQUENCE [LARGE SCALE GENOMIC DNA]</scope>
    <source>
        <strain evidence="4 5">P48SEP</strain>
    </source>
</reference>
<accession>A0A6P1ZBR8</accession>
<sequence>MTTILNENSYQDMRNFRFFTFGSDDGPDKVGSGHRHHKRRRRHGCGKPCCEQPAGVAHPDAKPLPDFRAGETVLVDRIERGRMACRLYAMGFTPGTALVIESPGRSAVRCSVRGSSIVIGRGQADKILCIPASAAVRGEETAPAQEAASNMKSDASKTASPAHLPQLKGTLT</sequence>
<dbReference type="Proteomes" id="UP000434052">
    <property type="component" value="Unassembled WGS sequence"/>
</dbReference>
<evidence type="ECO:0000256" key="1">
    <source>
        <dbReference type="ARBA" id="ARBA00023004"/>
    </source>
</evidence>
<dbReference type="InterPro" id="IPR038157">
    <property type="entry name" value="FeoA_core_dom"/>
</dbReference>
<evidence type="ECO:0000259" key="3">
    <source>
        <dbReference type="SMART" id="SM00899"/>
    </source>
</evidence>
<evidence type="ECO:0000313" key="4">
    <source>
        <dbReference type="EMBL" id="TVM31051.1"/>
    </source>
</evidence>
<dbReference type="Gene3D" id="2.30.30.90">
    <property type="match status" value="1"/>
</dbReference>
<feature type="region of interest" description="Disordered" evidence="2">
    <location>
        <begin position="139"/>
        <end position="172"/>
    </location>
</feature>
<dbReference type="GO" id="GO:0046914">
    <property type="term" value="F:transition metal ion binding"/>
    <property type="evidence" value="ECO:0007669"/>
    <property type="project" value="InterPro"/>
</dbReference>
<dbReference type="EMBL" id="QMIF01000018">
    <property type="protein sequence ID" value="TVM31051.1"/>
    <property type="molecule type" value="Genomic_DNA"/>
</dbReference>
<dbReference type="AlphaFoldDB" id="A0A6P1ZBR8"/>
<protein>
    <recommendedName>
        <fullName evidence="3">Ferrous iron transporter FeoA-like domain-containing protein</fullName>
    </recommendedName>
</protein>
<dbReference type="InterPro" id="IPR007167">
    <property type="entry name" value="Fe-transptr_FeoA-like"/>
</dbReference>
<feature type="compositionally biased region" description="Polar residues" evidence="2">
    <location>
        <begin position="147"/>
        <end position="159"/>
    </location>
</feature>
<keyword evidence="1" id="KW-0408">Iron</keyword>
<organism evidence="4 5">
    <name type="scientific">Oceanidesulfovibrio marinus</name>
    <dbReference type="NCBI Taxonomy" id="370038"/>
    <lineage>
        <taxon>Bacteria</taxon>
        <taxon>Pseudomonadati</taxon>
        <taxon>Thermodesulfobacteriota</taxon>
        <taxon>Desulfovibrionia</taxon>
        <taxon>Desulfovibrionales</taxon>
        <taxon>Desulfovibrionaceae</taxon>
        <taxon>Oceanidesulfovibrio</taxon>
    </lineage>
</organism>
<dbReference type="SUPFAM" id="SSF50037">
    <property type="entry name" value="C-terminal domain of transcriptional repressors"/>
    <property type="match status" value="1"/>
</dbReference>
<evidence type="ECO:0000313" key="5">
    <source>
        <dbReference type="Proteomes" id="UP000434052"/>
    </source>
</evidence>
<dbReference type="Pfam" id="PF04023">
    <property type="entry name" value="FeoA"/>
    <property type="match status" value="1"/>
</dbReference>
<proteinExistence type="predicted"/>
<dbReference type="SMART" id="SM00899">
    <property type="entry name" value="FeoA"/>
    <property type="match status" value="1"/>
</dbReference>
<dbReference type="InterPro" id="IPR008988">
    <property type="entry name" value="Transcriptional_repressor_C"/>
</dbReference>
<name>A0A6P1ZBR8_9BACT</name>
<evidence type="ECO:0000256" key="2">
    <source>
        <dbReference type="SAM" id="MobiDB-lite"/>
    </source>
</evidence>